<gene>
    <name evidence="1" type="ORF">EAI_09681</name>
</gene>
<keyword evidence="2" id="KW-1185">Reference proteome</keyword>
<dbReference type="InParanoid" id="E2BF45"/>
<feature type="non-terminal residue" evidence="1">
    <location>
        <position position="67"/>
    </location>
</feature>
<evidence type="ECO:0000313" key="2">
    <source>
        <dbReference type="Proteomes" id="UP000008237"/>
    </source>
</evidence>
<organism evidence="2">
    <name type="scientific">Harpegnathos saltator</name>
    <name type="common">Jerdon's jumping ant</name>
    <dbReference type="NCBI Taxonomy" id="610380"/>
    <lineage>
        <taxon>Eukaryota</taxon>
        <taxon>Metazoa</taxon>
        <taxon>Ecdysozoa</taxon>
        <taxon>Arthropoda</taxon>
        <taxon>Hexapoda</taxon>
        <taxon>Insecta</taxon>
        <taxon>Pterygota</taxon>
        <taxon>Neoptera</taxon>
        <taxon>Endopterygota</taxon>
        <taxon>Hymenoptera</taxon>
        <taxon>Apocrita</taxon>
        <taxon>Aculeata</taxon>
        <taxon>Formicoidea</taxon>
        <taxon>Formicidae</taxon>
        <taxon>Ponerinae</taxon>
        <taxon>Ponerini</taxon>
        <taxon>Harpegnathos</taxon>
    </lineage>
</organism>
<reference evidence="1 2" key="1">
    <citation type="journal article" date="2010" name="Science">
        <title>Genomic comparison of the ants Camponotus floridanus and Harpegnathos saltator.</title>
        <authorList>
            <person name="Bonasio R."/>
            <person name="Zhang G."/>
            <person name="Ye C."/>
            <person name="Mutti N.S."/>
            <person name="Fang X."/>
            <person name="Qin N."/>
            <person name="Donahue G."/>
            <person name="Yang P."/>
            <person name="Li Q."/>
            <person name="Li C."/>
            <person name="Zhang P."/>
            <person name="Huang Z."/>
            <person name="Berger S.L."/>
            <person name="Reinberg D."/>
            <person name="Wang J."/>
            <person name="Liebig J."/>
        </authorList>
    </citation>
    <scope>NUCLEOTIDE SEQUENCE [LARGE SCALE GENOMIC DNA]</scope>
    <source>
        <strain evidence="1 2">R22 G/1</strain>
    </source>
</reference>
<name>E2BF45_HARSA</name>
<sequence>RLQKKLTKYYGLSIQRNVNSVENMKKEIMATYYHIFSTKEEPNHGNCPTGAESWWQKAIALKKDPKL</sequence>
<dbReference type="AlphaFoldDB" id="E2BF45"/>
<feature type="non-terminal residue" evidence="1">
    <location>
        <position position="1"/>
    </location>
</feature>
<dbReference type="Proteomes" id="UP000008237">
    <property type="component" value="Unassembled WGS sequence"/>
</dbReference>
<accession>E2BF45</accession>
<proteinExistence type="predicted"/>
<dbReference type="EMBL" id="GL447921">
    <property type="protein sequence ID" value="EFN85689.1"/>
    <property type="molecule type" value="Genomic_DNA"/>
</dbReference>
<dbReference type="OrthoDB" id="8191111at2759"/>
<evidence type="ECO:0000313" key="1">
    <source>
        <dbReference type="EMBL" id="EFN85689.1"/>
    </source>
</evidence>
<protein>
    <submittedName>
        <fullName evidence="1">Uncharacterized protein</fullName>
    </submittedName>
</protein>